<feature type="compositionally biased region" description="Low complexity" evidence="6">
    <location>
        <begin position="30"/>
        <end position="53"/>
    </location>
</feature>
<dbReference type="PANTHER" id="PTHR42973:SF39">
    <property type="entry name" value="FAD-BINDING PCMH-TYPE DOMAIN-CONTAINING PROTEIN"/>
    <property type="match status" value="1"/>
</dbReference>
<dbReference type="InterPro" id="IPR006311">
    <property type="entry name" value="TAT_signal"/>
</dbReference>
<dbReference type="RefSeq" id="WP_037666140.1">
    <property type="nucleotide sequence ID" value="NZ_CP009124.1"/>
</dbReference>
<feature type="chain" id="PRO_5046529544" evidence="7">
    <location>
        <begin position="33"/>
        <end position="554"/>
    </location>
</feature>
<dbReference type="Gene3D" id="3.40.462.20">
    <property type="match status" value="1"/>
</dbReference>
<dbReference type="Pfam" id="PF01565">
    <property type="entry name" value="FAD_binding_4"/>
    <property type="match status" value="1"/>
</dbReference>
<dbReference type="SUPFAM" id="SSF56176">
    <property type="entry name" value="FAD-binding/transporter-associated domain-like"/>
    <property type="match status" value="1"/>
</dbReference>
<dbReference type="EMBL" id="CP009124">
    <property type="protein sequence ID" value="AIJ12372.1"/>
    <property type="molecule type" value="Genomic_DNA"/>
</dbReference>
<dbReference type="PROSITE" id="PS51318">
    <property type="entry name" value="TAT"/>
    <property type="match status" value="1"/>
</dbReference>
<name>A0ABM5QX53_STRLI</name>
<dbReference type="Gene3D" id="3.30.465.10">
    <property type="match status" value="1"/>
</dbReference>
<gene>
    <name evidence="9" type="ORF">SLIV_06785</name>
</gene>
<evidence type="ECO:0000259" key="8">
    <source>
        <dbReference type="PROSITE" id="PS51387"/>
    </source>
</evidence>
<keyword evidence="10" id="KW-1185">Reference proteome</keyword>
<evidence type="ECO:0000256" key="2">
    <source>
        <dbReference type="ARBA" id="ARBA00005466"/>
    </source>
</evidence>
<dbReference type="InterPro" id="IPR050416">
    <property type="entry name" value="FAD-linked_Oxidoreductase"/>
</dbReference>
<dbReference type="InterPro" id="IPR012951">
    <property type="entry name" value="BBE"/>
</dbReference>
<dbReference type="Pfam" id="PF08031">
    <property type="entry name" value="BBE"/>
    <property type="match status" value="1"/>
</dbReference>
<sequence>MTEVSRRKLMKGAAVSGGALALPALGAPPATAAPAAGPEDLPGPAAAAAGRRPAPAPAPAPVHVTRSDPRYQGLISGSNQRWVGNPDYIRVVSSVDQVVRAVQEAVDKGLKIAVRSGGHCDEDFVANRDVRVVIDMAGMDSVTYDRERRAFAVGPGARLGTVYRTLYKRWGVVLPGGTCPTVGAGGHITGGGYGALSRSRGLTVDHLYAVEVVHVDARGRARKVVATREEDDPNRELWWAHTGAGGGNFGVITRYWLRSPDAVGDDPSTLLPAAPSEVLLSDVSWSWDDLDEASFTRLLRNFTEWHARNSAPDSPGRFLFSQLKTMHKAAGYFRMSTQVDAAAPDADRLLDDYLAAISEGTGVTYHVGDRYRAPWLYAVTEWSGFVEASVPRWKSKSAYVREVMPEEQLRAVYRQLTRDDYPGPYGMIAIVGFGGKINEVAPGDTATAQRDSIAKMLYCSLWSDPSDDALHQRWIREAYEDVYASTGGVPRPGGVNDGCYINYADADLADPALNRSGIPWHELYFKGNYPRLQRVKATWDPRNVFSHRLGIRKP</sequence>
<evidence type="ECO:0000313" key="10">
    <source>
        <dbReference type="Proteomes" id="UP000028682"/>
    </source>
</evidence>
<evidence type="ECO:0000256" key="5">
    <source>
        <dbReference type="ARBA" id="ARBA00023002"/>
    </source>
</evidence>
<evidence type="ECO:0000256" key="4">
    <source>
        <dbReference type="ARBA" id="ARBA00022827"/>
    </source>
</evidence>
<organism evidence="9 10">
    <name type="scientific">Streptomyces lividans TK24</name>
    <dbReference type="NCBI Taxonomy" id="457428"/>
    <lineage>
        <taxon>Bacteria</taxon>
        <taxon>Bacillati</taxon>
        <taxon>Actinomycetota</taxon>
        <taxon>Actinomycetes</taxon>
        <taxon>Kitasatosporales</taxon>
        <taxon>Streptomycetaceae</taxon>
        <taxon>Streptomyces</taxon>
    </lineage>
</organism>
<protein>
    <submittedName>
        <fullName evidence="9">Secreted FAD-binding protein</fullName>
    </submittedName>
</protein>
<reference evidence="10" key="1">
    <citation type="submission" date="2014-08" db="EMBL/GenBank/DDBJ databases">
        <title>Complete genome sequence of Streptomyces lividans TK24.</title>
        <authorList>
            <consortium name="StrepSynth"/>
            <person name="Ruckert C."/>
            <person name="Fridjonson O.H."/>
            <person name="Lambert C."/>
            <person name="van Wezel G.P."/>
            <person name="Bernaerts K."/>
            <person name="Anne J."/>
            <person name="Economou A."/>
            <person name="Kalinowski J."/>
        </authorList>
    </citation>
    <scope>NUCLEOTIDE SEQUENCE [LARGE SCALE GENOMIC DNA]</scope>
    <source>
        <strain evidence="10">TK24</strain>
    </source>
</reference>
<evidence type="ECO:0000256" key="3">
    <source>
        <dbReference type="ARBA" id="ARBA00022630"/>
    </source>
</evidence>
<dbReference type="InterPro" id="IPR016169">
    <property type="entry name" value="FAD-bd_PCMH_sub2"/>
</dbReference>
<evidence type="ECO:0000256" key="7">
    <source>
        <dbReference type="SAM" id="SignalP"/>
    </source>
</evidence>
<evidence type="ECO:0000256" key="1">
    <source>
        <dbReference type="ARBA" id="ARBA00001974"/>
    </source>
</evidence>
<comment type="similarity">
    <text evidence="2">Belongs to the oxygen-dependent FAD-linked oxidoreductase family.</text>
</comment>
<dbReference type="PROSITE" id="PS51387">
    <property type="entry name" value="FAD_PCMH"/>
    <property type="match status" value="1"/>
</dbReference>
<feature type="region of interest" description="Disordered" evidence="6">
    <location>
        <begin position="30"/>
        <end position="66"/>
    </location>
</feature>
<feature type="signal peptide" evidence="7">
    <location>
        <begin position="1"/>
        <end position="32"/>
    </location>
</feature>
<dbReference type="InterPro" id="IPR006094">
    <property type="entry name" value="Oxid_FAD_bind_N"/>
</dbReference>
<dbReference type="PANTHER" id="PTHR42973">
    <property type="entry name" value="BINDING OXIDOREDUCTASE, PUTATIVE (AFU_ORTHOLOGUE AFUA_1G17690)-RELATED"/>
    <property type="match status" value="1"/>
</dbReference>
<keyword evidence="4" id="KW-0274">FAD</keyword>
<keyword evidence="5" id="KW-0560">Oxidoreductase</keyword>
<feature type="domain" description="FAD-binding PCMH-type" evidence="8">
    <location>
        <begin position="75"/>
        <end position="262"/>
    </location>
</feature>
<keyword evidence="7" id="KW-0732">Signal</keyword>
<accession>A0ABM5QX53</accession>
<proteinExistence type="inferred from homology"/>
<dbReference type="Proteomes" id="UP000028682">
    <property type="component" value="Chromosome"/>
</dbReference>
<dbReference type="InterPro" id="IPR016166">
    <property type="entry name" value="FAD-bd_PCMH"/>
</dbReference>
<evidence type="ECO:0000256" key="6">
    <source>
        <dbReference type="SAM" id="MobiDB-lite"/>
    </source>
</evidence>
<keyword evidence="3" id="KW-0285">Flavoprotein</keyword>
<dbReference type="InterPro" id="IPR036318">
    <property type="entry name" value="FAD-bd_PCMH-like_sf"/>
</dbReference>
<comment type="cofactor">
    <cofactor evidence="1">
        <name>FAD</name>
        <dbReference type="ChEBI" id="CHEBI:57692"/>
    </cofactor>
</comment>
<evidence type="ECO:0000313" key="9">
    <source>
        <dbReference type="EMBL" id="AIJ12372.1"/>
    </source>
</evidence>